<protein>
    <recommendedName>
        <fullName evidence="1">Card1 endonuclease domain-containing protein</fullName>
    </recommendedName>
</protein>
<dbReference type="Gene3D" id="3.40.1350.10">
    <property type="match status" value="1"/>
</dbReference>
<organism evidence="2 3">
    <name type="scientific">Clostridium fallax</name>
    <dbReference type="NCBI Taxonomy" id="1533"/>
    <lineage>
        <taxon>Bacteria</taxon>
        <taxon>Bacillati</taxon>
        <taxon>Bacillota</taxon>
        <taxon>Clostridia</taxon>
        <taxon>Eubacteriales</taxon>
        <taxon>Clostridiaceae</taxon>
        <taxon>Clostridium</taxon>
    </lineage>
</organism>
<evidence type="ECO:0000313" key="2">
    <source>
        <dbReference type="EMBL" id="SHE75623.1"/>
    </source>
</evidence>
<sequence>MRCRSLIIILGQHNEEGILAAAKYMPERIIFIYKRNQYTQEQLQKINQCYLKRFSFLKVFNNCIEKIDINSINNILREQKSEETIISLNGADKLTSLIFLNQSKQYNIQCIYINIEKESLLTFKDNNINITKQNFLDLGVKDVIESLGGSIILEGTDLSHCESIQALTKIIANNQEEWQTVKYRISDKEVFIHDESNPTIIKINLRFLPKKEIKTYIKILNILKEFKEIDYEYIGEHIRVRFLTTYIKSFIFKSGSWLEVFTKNIVEEIEKVDDVKNSVLFLWNDYKKRVKNELDVVAIKDSLLICISCKDSAKYDDVALNELNVYANQLGGRKVIKILVATKKPLKGSIIDRAKEMDINLIIYDGNIDRFKKNIEEAIKV</sequence>
<dbReference type="RefSeq" id="WP_072895250.1">
    <property type="nucleotide sequence ID" value="NZ_FQVM01000010.1"/>
</dbReference>
<dbReference type="InterPro" id="IPR015093">
    <property type="entry name" value="Card1_endonucl_dom"/>
</dbReference>
<feature type="domain" description="Card1 endonuclease" evidence="1">
    <location>
        <begin position="252"/>
        <end position="378"/>
    </location>
</feature>
<dbReference type="InterPro" id="IPR011856">
    <property type="entry name" value="tRNA_endonuc-like_dom_sf"/>
</dbReference>
<dbReference type="OrthoDB" id="1904635at2"/>
<dbReference type="AlphaFoldDB" id="A0A1M4W3D7"/>
<proteinExistence type="predicted"/>
<dbReference type="Pfam" id="PF09002">
    <property type="entry name" value="Card1_endonuc"/>
    <property type="match status" value="1"/>
</dbReference>
<dbReference type="SUPFAM" id="SSF52980">
    <property type="entry name" value="Restriction endonuclease-like"/>
    <property type="match status" value="1"/>
</dbReference>
<dbReference type="EMBL" id="FQVM01000010">
    <property type="protein sequence ID" value="SHE75623.1"/>
    <property type="molecule type" value="Genomic_DNA"/>
</dbReference>
<dbReference type="InterPro" id="IPR011335">
    <property type="entry name" value="Restrct_endonuc-II-like"/>
</dbReference>
<gene>
    <name evidence="2" type="ORF">SAMN05443638_11033</name>
</gene>
<dbReference type="GO" id="GO:0003676">
    <property type="term" value="F:nucleic acid binding"/>
    <property type="evidence" value="ECO:0007669"/>
    <property type="project" value="InterPro"/>
</dbReference>
<name>A0A1M4W3D7_9CLOT</name>
<keyword evidence="3" id="KW-1185">Reference proteome</keyword>
<evidence type="ECO:0000313" key="3">
    <source>
        <dbReference type="Proteomes" id="UP000184035"/>
    </source>
</evidence>
<evidence type="ECO:0000259" key="1">
    <source>
        <dbReference type="Pfam" id="PF09002"/>
    </source>
</evidence>
<dbReference type="Gene3D" id="3.40.50.10770">
    <property type="entry name" value="Hypothetical protein VC1899 like domain (Restriction endonuclease-like)"/>
    <property type="match status" value="1"/>
</dbReference>
<dbReference type="Proteomes" id="UP000184035">
    <property type="component" value="Unassembled WGS sequence"/>
</dbReference>
<accession>A0A1M4W3D7</accession>
<reference evidence="2 3" key="1">
    <citation type="submission" date="2016-11" db="EMBL/GenBank/DDBJ databases">
        <authorList>
            <person name="Jaros S."/>
            <person name="Januszkiewicz K."/>
            <person name="Wedrychowicz H."/>
        </authorList>
    </citation>
    <scope>NUCLEOTIDE SEQUENCE [LARGE SCALE GENOMIC DNA]</scope>
    <source>
        <strain evidence="2 3">DSM 2631</strain>
    </source>
</reference>